<sequence>MSELLHYDNAVKEFYDTRSIKSLPLNSWDCFSENFDVVLRSSEDIVILNKLAIEHKWNTPLSLEEELLQKQHVVIVTDADLKIVHATHNMVDMNGYTTKEVIGNSPKMFQGKETSTETSQLIADAIKTKQPFEAVILNYRKNGSTYKCWIKGQPIFNADKDVVHFIAYEKEVA</sequence>
<dbReference type="Gene3D" id="3.30.450.20">
    <property type="entry name" value="PAS domain"/>
    <property type="match status" value="1"/>
</dbReference>
<keyword evidence="2" id="KW-0288">FMN</keyword>
<dbReference type="Pfam" id="PF13426">
    <property type="entry name" value="PAS_9"/>
    <property type="match status" value="1"/>
</dbReference>
<evidence type="ECO:0000256" key="3">
    <source>
        <dbReference type="ARBA" id="ARBA00022991"/>
    </source>
</evidence>
<evidence type="ECO:0000313" key="6">
    <source>
        <dbReference type="Proteomes" id="UP000310017"/>
    </source>
</evidence>
<dbReference type="RefSeq" id="WP_138854388.1">
    <property type="nucleotide sequence ID" value="NZ_CP040710.1"/>
</dbReference>
<keyword evidence="6" id="KW-1185">Reference proteome</keyword>
<reference evidence="5 6" key="1">
    <citation type="submission" date="2019-05" db="EMBL/GenBank/DDBJ databases">
        <title>Genome sequencing of F202Z8.</title>
        <authorList>
            <person name="Kwon Y.M."/>
        </authorList>
    </citation>
    <scope>NUCLEOTIDE SEQUENCE [LARGE SCALE GENOMIC DNA]</scope>
    <source>
        <strain evidence="5 6">F202Z8</strain>
    </source>
</reference>
<dbReference type="NCBIfam" id="TIGR00229">
    <property type="entry name" value="sensory_box"/>
    <property type="match status" value="1"/>
</dbReference>
<dbReference type="SUPFAM" id="SSF55785">
    <property type="entry name" value="PYP-like sensor domain (PAS domain)"/>
    <property type="match status" value="1"/>
</dbReference>
<keyword evidence="3" id="KW-0157">Chromophore</keyword>
<gene>
    <name evidence="5" type="ORF">FGM00_18750</name>
</gene>
<dbReference type="PROSITE" id="PS50112">
    <property type="entry name" value="PAS"/>
    <property type="match status" value="1"/>
</dbReference>
<name>A0A5B7SV17_9FLAO</name>
<accession>A0A5B7SV17</accession>
<dbReference type="PANTHER" id="PTHR47429">
    <property type="entry name" value="PROTEIN TWIN LOV 1"/>
    <property type="match status" value="1"/>
</dbReference>
<dbReference type="CDD" id="cd00130">
    <property type="entry name" value="PAS"/>
    <property type="match status" value="1"/>
</dbReference>
<dbReference type="Proteomes" id="UP000310017">
    <property type="component" value="Chromosome"/>
</dbReference>
<dbReference type="KEGG" id="asag:FGM00_18750"/>
<dbReference type="AlphaFoldDB" id="A0A5B7SV17"/>
<dbReference type="InterPro" id="IPR000014">
    <property type="entry name" value="PAS"/>
</dbReference>
<protein>
    <submittedName>
        <fullName evidence="5">PAS domain-containing protein</fullName>
    </submittedName>
</protein>
<feature type="domain" description="PAS" evidence="4">
    <location>
        <begin position="74"/>
        <end position="129"/>
    </location>
</feature>
<keyword evidence="1" id="KW-0285">Flavoprotein</keyword>
<dbReference type="OrthoDB" id="5760647at2"/>
<dbReference type="PANTHER" id="PTHR47429:SF2">
    <property type="entry name" value="PROTEIN TWIN LOV 1"/>
    <property type="match status" value="1"/>
</dbReference>
<evidence type="ECO:0000256" key="2">
    <source>
        <dbReference type="ARBA" id="ARBA00022643"/>
    </source>
</evidence>
<organism evidence="5 6">
    <name type="scientific">Aggregatimonas sangjinii</name>
    <dbReference type="NCBI Taxonomy" id="2583587"/>
    <lineage>
        <taxon>Bacteria</taxon>
        <taxon>Pseudomonadati</taxon>
        <taxon>Bacteroidota</taxon>
        <taxon>Flavobacteriia</taxon>
        <taxon>Flavobacteriales</taxon>
        <taxon>Flavobacteriaceae</taxon>
        <taxon>Aggregatimonas</taxon>
    </lineage>
</organism>
<evidence type="ECO:0000313" key="5">
    <source>
        <dbReference type="EMBL" id="QCX02052.1"/>
    </source>
</evidence>
<evidence type="ECO:0000256" key="1">
    <source>
        <dbReference type="ARBA" id="ARBA00022630"/>
    </source>
</evidence>
<dbReference type="EMBL" id="CP040710">
    <property type="protein sequence ID" value="QCX02052.1"/>
    <property type="molecule type" value="Genomic_DNA"/>
</dbReference>
<dbReference type="InterPro" id="IPR035965">
    <property type="entry name" value="PAS-like_dom_sf"/>
</dbReference>
<proteinExistence type="predicted"/>
<evidence type="ECO:0000259" key="4">
    <source>
        <dbReference type="PROSITE" id="PS50112"/>
    </source>
</evidence>